<organism evidence="6 7">
    <name type="scientific">Geobacter argillaceus</name>
    <dbReference type="NCBI Taxonomy" id="345631"/>
    <lineage>
        <taxon>Bacteria</taxon>
        <taxon>Pseudomonadati</taxon>
        <taxon>Thermodesulfobacteriota</taxon>
        <taxon>Desulfuromonadia</taxon>
        <taxon>Geobacterales</taxon>
        <taxon>Geobacteraceae</taxon>
        <taxon>Geobacter</taxon>
    </lineage>
</organism>
<dbReference type="RefSeq" id="WP_145017770.1">
    <property type="nucleotide sequence ID" value="NZ_VLLN01000002.1"/>
</dbReference>
<evidence type="ECO:0000259" key="5">
    <source>
        <dbReference type="PROSITE" id="PS50968"/>
    </source>
</evidence>
<dbReference type="Proteomes" id="UP000319449">
    <property type="component" value="Unassembled WGS sequence"/>
</dbReference>
<dbReference type="PROSITE" id="PS00189">
    <property type="entry name" value="LIPOYL"/>
    <property type="match status" value="1"/>
</dbReference>
<protein>
    <recommendedName>
        <fullName evidence="3">Glycine cleavage system H protein</fullName>
    </recommendedName>
</protein>
<dbReference type="PANTHER" id="PTHR11715">
    <property type="entry name" value="GLYCINE CLEAVAGE SYSTEM H PROTEIN"/>
    <property type="match status" value="1"/>
</dbReference>
<evidence type="ECO:0000313" key="7">
    <source>
        <dbReference type="Proteomes" id="UP000319449"/>
    </source>
</evidence>
<comment type="similarity">
    <text evidence="1 3">Belongs to the GcvH family.</text>
</comment>
<comment type="function">
    <text evidence="3">The glycine cleavage system catalyzes the degradation of glycine. The H protein shuttles the methylamine group of glycine from the P protein to the T protein.</text>
</comment>
<dbReference type="InterPro" id="IPR000089">
    <property type="entry name" value="Biotin_lipoyl"/>
</dbReference>
<reference evidence="6 7" key="1">
    <citation type="submission" date="2019-07" db="EMBL/GenBank/DDBJ databases">
        <title>Genomic Encyclopedia of Archaeal and Bacterial Type Strains, Phase II (KMG-II): from individual species to whole genera.</title>
        <authorList>
            <person name="Goeker M."/>
        </authorList>
    </citation>
    <scope>NUCLEOTIDE SEQUENCE [LARGE SCALE GENOMIC DNA]</scope>
    <source>
        <strain evidence="6 7">ATCC BAA-1139</strain>
    </source>
</reference>
<dbReference type="GO" id="GO:0005829">
    <property type="term" value="C:cytosol"/>
    <property type="evidence" value="ECO:0007669"/>
    <property type="project" value="TreeGrafter"/>
</dbReference>
<name>A0A562WS95_9BACT</name>
<dbReference type="GO" id="GO:0019464">
    <property type="term" value="P:glycine decarboxylation via glycine cleavage system"/>
    <property type="evidence" value="ECO:0007669"/>
    <property type="project" value="UniProtKB-UniRule"/>
</dbReference>
<evidence type="ECO:0000256" key="2">
    <source>
        <dbReference type="ARBA" id="ARBA00022823"/>
    </source>
</evidence>
<feature type="modified residue" description="N6-lipoyllysine" evidence="3 4">
    <location>
        <position position="59"/>
    </location>
</feature>
<accession>A0A562WS95</accession>
<evidence type="ECO:0000256" key="4">
    <source>
        <dbReference type="PIRSR" id="PIRSR617453-50"/>
    </source>
</evidence>
<dbReference type="HAMAP" id="MF_00272">
    <property type="entry name" value="GcvH"/>
    <property type="match status" value="1"/>
</dbReference>
<dbReference type="GO" id="GO:0005960">
    <property type="term" value="C:glycine cleavage complex"/>
    <property type="evidence" value="ECO:0007669"/>
    <property type="project" value="InterPro"/>
</dbReference>
<gene>
    <name evidence="3" type="primary">gcvH</name>
    <name evidence="6" type="ORF">JN12_00507</name>
</gene>
<dbReference type="InterPro" id="IPR033753">
    <property type="entry name" value="GCV_H/Fam206"/>
</dbReference>
<sequence length="123" mass="13450">MEIFFSKEHEWVKVKDGIATVGISEHAAHELGDITFVELPAVGKSVKQFEILAGIESVKAASDIYAPVSGKVVTVNEALETTPEIVNDAPEDAGWIAVMEATDLSELQNLMTKAQYEEYLKNL</sequence>
<dbReference type="PROSITE" id="PS50968">
    <property type="entry name" value="BIOTINYL_LIPOYL"/>
    <property type="match status" value="1"/>
</dbReference>
<comment type="caution">
    <text evidence="6">The sequence shown here is derived from an EMBL/GenBank/DDBJ whole genome shotgun (WGS) entry which is preliminary data.</text>
</comment>
<dbReference type="Pfam" id="PF01597">
    <property type="entry name" value="GCV_H"/>
    <property type="match status" value="1"/>
</dbReference>
<dbReference type="InterPro" id="IPR003016">
    <property type="entry name" value="2-oxoA_DH_lipoyl-BS"/>
</dbReference>
<dbReference type="AlphaFoldDB" id="A0A562WS95"/>
<keyword evidence="2 3" id="KW-0450">Lipoyl</keyword>
<dbReference type="InterPro" id="IPR011053">
    <property type="entry name" value="Single_hybrid_motif"/>
</dbReference>
<comment type="subunit">
    <text evidence="3">The glycine cleavage system is composed of four proteins: P, T, L and H.</text>
</comment>
<dbReference type="EMBL" id="VLLN01000002">
    <property type="protein sequence ID" value="TWJ33094.1"/>
    <property type="molecule type" value="Genomic_DNA"/>
</dbReference>
<feature type="domain" description="Lipoyl-binding" evidence="5">
    <location>
        <begin position="18"/>
        <end position="100"/>
    </location>
</feature>
<keyword evidence="7" id="KW-1185">Reference proteome</keyword>
<evidence type="ECO:0000313" key="6">
    <source>
        <dbReference type="EMBL" id="TWJ33094.1"/>
    </source>
</evidence>
<dbReference type="GO" id="GO:0009249">
    <property type="term" value="P:protein lipoylation"/>
    <property type="evidence" value="ECO:0007669"/>
    <property type="project" value="TreeGrafter"/>
</dbReference>
<dbReference type="OrthoDB" id="9796712at2"/>
<dbReference type="NCBIfam" id="TIGR00527">
    <property type="entry name" value="gcvH"/>
    <property type="match status" value="1"/>
</dbReference>
<dbReference type="SUPFAM" id="SSF51230">
    <property type="entry name" value="Single hybrid motif"/>
    <property type="match status" value="1"/>
</dbReference>
<dbReference type="InterPro" id="IPR002930">
    <property type="entry name" value="GCV_H"/>
</dbReference>
<evidence type="ECO:0000256" key="3">
    <source>
        <dbReference type="HAMAP-Rule" id="MF_00272"/>
    </source>
</evidence>
<dbReference type="InterPro" id="IPR017453">
    <property type="entry name" value="GCV_H_sub"/>
</dbReference>
<dbReference type="NCBIfam" id="NF002270">
    <property type="entry name" value="PRK01202.1"/>
    <property type="match status" value="1"/>
</dbReference>
<evidence type="ECO:0000256" key="1">
    <source>
        <dbReference type="ARBA" id="ARBA00009249"/>
    </source>
</evidence>
<dbReference type="CDD" id="cd06848">
    <property type="entry name" value="GCS_H"/>
    <property type="match status" value="1"/>
</dbReference>
<dbReference type="PANTHER" id="PTHR11715:SF3">
    <property type="entry name" value="GLYCINE CLEAVAGE SYSTEM H PROTEIN-RELATED"/>
    <property type="match status" value="1"/>
</dbReference>
<proteinExistence type="inferred from homology"/>
<comment type="cofactor">
    <cofactor evidence="3">
        <name>(R)-lipoate</name>
        <dbReference type="ChEBI" id="CHEBI:83088"/>
    </cofactor>
    <text evidence="3">Binds 1 lipoyl cofactor covalently.</text>
</comment>
<dbReference type="Gene3D" id="2.40.50.100">
    <property type="match status" value="1"/>
</dbReference>